<dbReference type="GeneID" id="13182023"/>
<dbReference type="EMBL" id="BX284601">
    <property type="protein sequence ID" value="CCE71664.1"/>
    <property type="molecule type" value="Genomic_DNA"/>
</dbReference>
<evidence type="ECO:0000259" key="1">
    <source>
        <dbReference type="PROSITE" id="PS50181"/>
    </source>
</evidence>
<dbReference type="InterPro" id="IPR012885">
    <property type="entry name" value="F-box_Sdz-33"/>
</dbReference>
<dbReference type="PANTHER" id="PTHR21503">
    <property type="entry name" value="F-BOX-CONTAINING HYPOTHETICAL PROTEIN C.ELEGANS"/>
    <property type="match status" value="1"/>
</dbReference>
<evidence type="ECO:0000313" key="2">
    <source>
        <dbReference type="EMBL" id="CCE71664.1"/>
    </source>
</evidence>
<dbReference type="Bgee" id="WBGene00077539">
    <property type="expression patterns" value="Expressed in embryo and 3 other cell types or tissues"/>
</dbReference>
<reference evidence="2 3" key="1">
    <citation type="journal article" date="1998" name="Science">
        <title>Genome sequence of the nematode C. elegans: a platform for investigating biology.</title>
        <authorList>
            <consortium name="The C. elegans sequencing consortium"/>
            <person name="Sulson J.E."/>
            <person name="Waterston R."/>
        </authorList>
    </citation>
    <scope>NUCLEOTIDE SEQUENCE [LARGE SCALE GENOMIC DNA]</scope>
    <source>
        <strain evidence="2 3">Bristol N2</strain>
    </source>
</reference>
<sequence length="321" mass="37521">MLSKPETPYKPFPLFQLPIIVTTEVLLCLSPLEVINISRVTSRTKNVVKTLLPQKLRDEFKTCVKFLHGPRILVKYSNAESQTVVFRTNQQSVTAPSPNVLDDCINLVEYITDLFNTPIYFIGIDVTLFKNQHQSIIDWLFSKQDTVQNFLIRGKNVSTETFSAVWNRIRKVERCLGLDMVVEDNFQCDILFDLPELYINYSNWFNIDKLLKCDCVKLFLFLSSLRPADLNRFFRSWLLSETNARLTLLTVEIDSRDLLEQILDLPEESIDESEDNIREHAKKDEICRRELKIKRNDGKKAVLTTRFIPRLQRLDLIMRVI</sequence>
<dbReference type="CTD" id="13182023"/>
<dbReference type="InterPro" id="IPR001810">
    <property type="entry name" value="F-box_dom"/>
</dbReference>
<dbReference type="WormBase" id="Y52B11A.12">
    <property type="protein sequence ID" value="CE47590"/>
    <property type="gene ID" value="WBGene00077539"/>
</dbReference>
<gene>
    <name evidence="2" type="ORF">CELE_Y52B11A.12</name>
    <name evidence="2 4" type="ORF">Y52B11A.12</name>
</gene>
<dbReference type="InParanoid" id="G8JLX0"/>
<dbReference type="AGR" id="WB:WBGene00077539"/>
<dbReference type="PhylomeDB" id="G8JLX0"/>
<dbReference type="OMA" id="HEIEDEM"/>
<dbReference type="OrthoDB" id="5842403at2759"/>
<evidence type="ECO:0000313" key="3">
    <source>
        <dbReference type="Proteomes" id="UP000001940"/>
    </source>
</evidence>
<dbReference type="PaxDb" id="6239-Y52B11A.12"/>
<dbReference type="AlphaFoldDB" id="G8JLX0"/>
<evidence type="ECO:0000313" key="4">
    <source>
        <dbReference type="WormBase" id="Y52B11A.12"/>
    </source>
</evidence>
<dbReference type="KEGG" id="cel:CELE_Y52B11A.12"/>
<proteinExistence type="predicted"/>
<dbReference type="eggNOG" id="ENOG502R9RU">
    <property type="taxonomic scope" value="Eukaryota"/>
</dbReference>
<dbReference type="PANTHER" id="PTHR21503:SF53">
    <property type="entry name" value="F-BOX ASSOCIATED DOMAIN-CONTAINING PROTEIN-RELATED"/>
    <property type="match status" value="1"/>
</dbReference>
<protein>
    <submittedName>
        <fullName evidence="2">F-box domain-containing protein</fullName>
    </submittedName>
</protein>
<dbReference type="FunCoup" id="G8JLX0">
    <property type="interactions" value="842"/>
</dbReference>
<organism evidence="2 3">
    <name type="scientific">Caenorhabditis elegans</name>
    <dbReference type="NCBI Taxonomy" id="6239"/>
    <lineage>
        <taxon>Eukaryota</taxon>
        <taxon>Metazoa</taxon>
        <taxon>Ecdysozoa</taxon>
        <taxon>Nematoda</taxon>
        <taxon>Chromadorea</taxon>
        <taxon>Rhabditida</taxon>
        <taxon>Rhabditina</taxon>
        <taxon>Rhabditomorpha</taxon>
        <taxon>Rhabditoidea</taxon>
        <taxon>Rhabditidae</taxon>
        <taxon>Peloderinae</taxon>
        <taxon>Caenorhabditis</taxon>
    </lineage>
</organism>
<dbReference type="HOGENOM" id="CLU_028840_3_0_1"/>
<feature type="domain" description="F-box" evidence="1">
    <location>
        <begin position="11"/>
        <end position="59"/>
    </location>
</feature>
<dbReference type="PROSITE" id="PS50181">
    <property type="entry name" value="FBOX"/>
    <property type="match status" value="1"/>
</dbReference>
<dbReference type="Pfam" id="PF07735">
    <property type="entry name" value="FBA_2"/>
    <property type="match status" value="1"/>
</dbReference>
<keyword evidence="3" id="KW-1185">Reference proteome</keyword>
<dbReference type="Proteomes" id="UP000001940">
    <property type="component" value="Chromosome I"/>
</dbReference>
<name>G8JLX0_CAEEL</name>
<accession>G8JLX0</accession>
<dbReference type="RefSeq" id="NP_001263488.1">
    <property type="nucleotide sequence ID" value="NM_001276559.1"/>
</dbReference>